<reference evidence="4" key="1">
    <citation type="submission" date="2023-09" db="EMBL/GenBank/DDBJ databases">
        <authorList>
            <person name="Li S."/>
            <person name="Li X."/>
            <person name="Zhang C."/>
            <person name="Zhao Z."/>
        </authorList>
    </citation>
    <scope>NUCLEOTIDE SEQUENCE [LARGE SCALE GENOMIC DNA]</scope>
    <source>
        <strain evidence="4">SQ345</strain>
    </source>
</reference>
<dbReference type="RefSeq" id="WP_348389463.1">
    <property type="nucleotide sequence ID" value="NZ_CP134146.1"/>
</dbReference>
<evidence type="ECO:0000259" key="2">
    <source>
        <dbReference type="SMART" id="SM00854"/>
    </source>
</evidence>
<dbReference type="Gene3D" id="3.60.21.10">
    <property type="match status" value="1"/>
</dbReference>
<dbReference type="Proteomes" id="UP001248581">
    <property type="component" value="Chromosome"/>
</dbReference>
<comment type="similarity">
    <text evidence="1">Belongs to the CapA family.</text>
</comment>
<dbReference type="CDD" id="cd07381">
    <property type="entry name" value="MPP_CapA"/>
    <property type="match status" value="1"/>
</dbReference>
<dbReference type="Pfam" id="PF09587">
    <property type="entry name" value="PGA_cap"/>
    <property type="match status" value="1"/>
</dbReference>
<dbReference type="PANTHER" id="PTHR33393">
    <property type="entry name" value="POLYGLUTAMINE SYNTHESIS ACCESSORY PROTEIN RV0574C-RELATED"/>
    <property type="match status" value="1"/>
</dbReference>
<dbReference type="SMART" id="SM00854">
    <property type="entry name" value="PGA_cap"/>
    <property type="match status" value="1"/>
</dbReference>
<accession>A0ABY9TNC8</accession>
<sequence>MRNYLIILLLVSLGCTAEQSKIITIEGKLFTESNQPIAGVGVLSANKSATTDKQGKYTLKLPKADIYQLKFSKKGFYHSVQTFSDYELHTNINSHALIADITLVEQTEKRVMFAFGGDVMMGRRYYQPKFGDGVLISDDNRLSDSKAIVQHVKPYMSLADLAAVNLETQVSETEPEERAPKSVTFYSKPEVLEALSWAGIDYVTLGNNHTFDYMNSGLKSTLENLSNSTLGYSGAGINEQQALSAYHTTINDNDFAMLGYVGWEGGFTPNQTAGKDKGGAAYGSMNNIKNSVSREVANDKVTFVQYHGSQEYSTGPTGVTEQRLKSAIDEGAALAIAHHPHVTQGLELYNGKLIAYSMGNFVFDQYFNSTPHSFILYVWMDGEKFHRAEIVPIYLKGYKPTPATGMNRFNTMKRLVTLSKARGTNIGYSGGHGVITSANKAVENTGQYTLNFKSGTRVRSLSNLPWYNNLTSVDLPEPNLSYRLGTNLINGSDFESFATFDSNERGFLFNRENTKINDFNGNKNLQIGIDKSEPTIFGMQTFRRVYKPSSPMTIKANIRTSQLTKATFYWQGRKSKQSFTDALTNGKKHVISSVIFNNENTWQPIEIDFNSPRIGYRSFRVLVEFELQDGSNGTIDLDDFSLIEWQSAFSKEPVPKLFNLGSKQASFIGLNLTTDEAVTVIH</sequence>
<dbReference type="PROSITE" id="PS51257">
    <property type="entry name" value="PROKAR_LIPOPROTEIN"/>
    <property type="match status" value="1"/>
</dbReference>
<dbReference type="Gene3D" id="2.60.40.1120">
    <property type="entry name" value="Carboxypeptidase-like, regulatory domain"/>
    <property type="match status" value="1"/>
</dbReference>
<gene>
    <name evidence="3" type="ORF">RI845_09315</name>
</gene>
<dbReference type="Gene3D" id="2.60.120.260">
    <property type="entry name" value="Galactose-binding domain-like"/>
    <property type="match status" value="1"/>
</dbReference>
<protein>
    <submittedName>
        <fullName evidence="3">CapA family protein</fullName>
    </submittedName>
</protein>
<organism evidence="3 4">
    <name type="scientific">Thalassotalea nanhaiensis</name>
    <dbReference type="NCBI Taxonomy" id="3065648"/>
    <lineage>
        <taxon>Bacteria</taxon>
        <taxon>Pseudomonadati</taxon>
        <taxon>Pseudomonadota</taxon>
        <taxon>Gammaproteobacteria</taxon>
        <taxon>Alteromonadales</taxon>
        <taxon>Colwelliaceae</taxon>
        <taxon>Thalassotalea</taxon>
    </lineage>
</organism>
<evidence type="ECO:0000313" key="4">
    <source>
        <dbReference type="Proteomes" id="UP001248581"/>
    </source>
</evidence>
<dbReference type="InterPro" id="IPR019079">
    <property type="entry name" value="Capsule_synth_CapA"/>
</dbReference>
<dbReference type="InterPro" id="IPR008969">
    <property type="entry name" value="CarboxyPept-like_regulatory"/>
</dbReference>
<evidence type="ECO:0000256" key="1">
    <source>
        <dbReference type="ARBA" id="ARBA00005662"/>
    </source>
</evidence>
<dbReference type="InterPro" id="IPR029052">
    <property type="entry name" value="Metallo-depent_PP-like"/>
</dbReference>
<dbReference type="PANTHER" id="PTHR33393:SF11">
    <property type="entry name" value="POLYGLUTAMINE SYNTHESIS ACCESSORY PROTEIN RV0574C-RELATED"/>
    <property type="match status" value="1"/>
</dbReference>
<dbReference type="InterPro" id="IPR052169">
    <property type="entry name" value="CW_Biosynth-Accessory"/>
</dbReference>
<evidence type="ECO:0000313" key="3">
    <source>
        <dbReference type="EMBL" id="WNC70322.1"/>
    </source>
</evidence>
<keyword evidence="4" id="KW-1185">Reference proteome</keyword>
<dbReference type="EMBL" id="CP134146">
    <property type="protein sequence ID" value="WNC70322.1"/>
    <property type="molecule type" value="Genomic_DNA"/>
</dbReference>
<dbReference type="SUPFAM" id="SSF49464">
    <property type="entry name" value="Carboxypeptidase regulatory domain-like"/>
    <property type="match status" value="1"/>
</dbReference>
<proteinExistence type="inferred from homology"/>
<dbReference type="SUPFAM" id="SSF56300">
    <property type="entry name" value="Metallo-dependent phosphatases"/>
    <property type="match status" value="1"/>
</dbReference>
<name>A0ABY9TNC8_9GAMM</name>
<feature type="domain" description="Capsule synthesis protein CapA" evidence="2">
    <location>
        <begin position="112"/>
        <end position="365"/>
    </location>
</feature>